<protein>
    <submittedName>
        <fullName evidence="1">Uncharacterized protein</fullName>
    </submittedName>
</protein>
<sequence>GPDLYFVSVAALLFGPSPEVWGPRQLRGRKSFCCVSGAYRLLLSLVEIKQELQGSHISRREDVRAPISCGPASDRLCVVRQVDACLACLSGLFILDLPTYLTDKPRTSSALRPAPNRERAVPYARNRIAS</sequence>
<name>K0TE92_THAOC</name>
<reference evidence="1 2" key="1">
    <citation type="journal article" date="2012" name="Genome Biol.">
        <title>Genome and low-iron response of an oceanic diatom adapted to chronic iron limitation.</title>
        <authorList>
            <person name="Lommer M."/>
            <person name="Specht M."/>
            <person name="Roy A.S."/>
            <person name="Kraemer L."/>
            <person name="Andreson R."/>
            <person name="Gutowska M.A."/>
            <person name="Wolf J."/>
            <person name="Bergner S.V."/>
            <person name="Schilhabel M.B."/>
            <person name="Klostermeier U.C."/>
            <person name="Beiko R.G."/>
            <person name="Rosenstiel P."/>
            <person name="Hippler M."/>
            <person name="Laroche J."/>
        </authorList>
    </citation>
    <scope>NUCLEOTIDE SEQUENCE [LARGE SCALE GENOMIC DNA]</scope>
    <source>
        <strain evidence="1 2">CCMP1005</strain>
    </source>
</reference>
<dbReference type="EMBL" id="AGNL01002917">
    <property type="protein sequence ID" value="EJK75474.1"/>
    <property type="molecule type" value="Genomic_DNA"/>
</dbReference>
<evidence type="ECO:0000313" key="1">
    <source>
        <dbReference type="EMBL" id="EJK75474.1"/>
    </source>
</evidence>
<comment type="caution">
    <text evidence="1">The sequence shown here is derived from an EMBL/GenBank/DDBJ whole genome shotgun (WGS) entry which is preliminary data.</text>
</comment>
<dbReference type="AlphaFoldDB" id="K0TE92"/>
<organism evidence="1 2">
    <name type="scientific">Thalassiosira oceanica</name>
    <name type="common">Marine diatom</name>
    <dbReference type="NCBI Taxonomy" id="159749"/>
    <lineage>
        <taxon>Eukaryota</taxon>
        <taxon>Sar</taxon>
        <taxon>Stramenopiles</taxon>
        <taxon>Ochrophyta</taxon>
        <taxon>Bacillariophyta</taxon>
        <taxon>Coscinodiscophyceae</taxon>
        <taxon>Thalassiosirophycidae</taxon>
        <taxon>Thalassiosirales</taxon>
        <taxon>Thalassiosiraceae</taxon>
        <taxon>Thalassiosira</taxon>
    </lineage>
</organism>
<accession>K0TE92</accession>
<keyword evidence="2" id="KW-1185">Reference proteome</keyword>
<evidence type="ECO:0000313" key="2">
    <source>
        <dbReference type="Proteomes" id="UP000266841"/>
    </source>
</evidence>
<proteinExistence type="predicted"/>
<gene>
    <name evidence="1" type="ORF">THAOC_02799</name>
</gene>
<dbReference type="Proteomes" id="UP000266841">
    <property type="component" value="Unassembled WGS sequence"/>
</dbReference>
<feature type="non-terminal residue" evidence="1">
    <location>
        <position position="1"/>
    </location>
</feature>